<dbReference type="SMART" id="SM00490">
    <property type="entry name" value="HELICc"/>
    <property type="match status" value="1"/>
</dbReference>
<dbReference type="InterPro" id="IPR027417">
    <property type="entry name" value="P-loop_NTPase"/>
</dbReference>
<dbReference type="Gene3D" id="3.40.50.300">
    <property type="entry name" value="P-loop containing nucleotide triphosphate hydrolases"/>
    <property type="match status" value="2"/>
</dbReference>
<evidence type="ECO:0000256" key="1">
    <source>
        <dbReference type="ARBA" id="ARBA00022741"/>
    </source>
</evidence>
<dbReference type="InterPro" id="IPR014001">
    <property type="entry name" value="Helicase_ATP-bd"/>
</dbReference>
<evidence type="ECO:0000313" key="13">
    <source>
        <dbReference type="Proteomes" id="UP000789595"/>
    </source>
</evidence>
<keyword evidence="2 6" id="KW-0378">Hydrolase</keyword>
<organism evidence="11">
    <name type="scientific">Pelagomonas calceolata</name>
    <dbReference type="NCBI Taxonomy" id="35677"/>
    <lineage>
        <taxon>Eukaryota</taxon>
        <taxon>Sar</taxon>
        <taxon>Stramenopiles</taxon>
        <taxon>Ochrophyta</taxon>
        <taxon>Pelagophyceae</taxon>
        <taxon>Pelagomonadales</taxon>
        <taxon>Pelagomonadaceae</taxon>
        <taxon>Pelagomonas</taxon>
    </lineage>
</organism>
<dbReference type="InterPro" id="IPR000629">
    <property type="entry name" value="RNA-helicase_DEAD-box_CS"/>
</dbReference>
<evidence type="ECO:0008006" key="14">
    <source>
        <dbReference type="Google" id="ProtNLM"/>
    </source>
</evidence>
<feature type="domain" description="Helicase ATP-binding" evidence="8">
    <location>
        <begin position="70"/>
        <end position="240"/>
    </location>
</feature>
<feature type="region of interest" description="Disordered" evidence="7">
    <location>
        <begin position="1"/>
        <end position="34"/>
    </location>
</feature>
<evidence type="ECO:0000313" key="11">
    <source>
        <dbReference type="EMBL" id="CAE0705210.1"/>
    </source>
</evidence>
<evidence type="ECO:0000313" key="12">
    <source>
        <dbReference type="EMBL" id="CAH0371196.1"/>
    </source>
</evidence>
<keyword evidence="1 6" id="KW-0547">Nucleotide-binding</keyword>
<keyword evidence="13" id="KW-1185">Reference proteome</keyword>
<dbReference type="SMART" id="SM00487">
    <property type="entry name" value="DEXDc"/>
    <property type="match status" value="1"/>
</dbReference>
<sequence length="446" mass="48769">MNDLFKRRKKKAKVAPPDKAVTPPAAAAPEHKQPDKPVLTFGDLGLAGWLVQACDALGLKRPSAIQRLAIPPALAGSNVLGLAETGSGKTAAFSLPILHRLFEDPYGVFSLILTPSRELAAQIAKFLRIIGEAQKLRVQCVIGGEDVVRQSLELTNQRPHIVVGTPGRLVECLDSGLREMIGNLRCLVLDEADRLLENARDDVKAVFGALKKPQVLLYSATSTKPLETFSGALKCIKVEGSKASIPKTLVQEYVFCPKRVKLAHLAQVLLGFDLADKRDEESRGTPADRDWRPRSALVFAQTCRRVHEVHAVLAHQSIDARALHSQLPQYDRTKALEAFQQRRSQILVCTDVASRGLDLPAIDLVINFDVPRDPDDYIHRVGRCARNGHHGLAVSLITQSDLAYLAAIEGCLGSRLAKCARFSEKSLPLQDVARAVESVGSLKQRD</sequence>
<dbReference type="InterPro" id="IPR014014">
    <property type="entry name" value="RNA_helicase_DEAD_Q_motif"/>
</dbReference>
<dbReference type="SUPFAM" id="SSF52540">
    <property type="entry name" value="P-loop containing nucleoside triphosphate hydrolases"/>
    <property type="match status" value="1"/>
</dbReference>
<feature type="short sequence motif" description="Q motif" evidence="5">
    <location>
        <begin position="39"/>
        <end position="67"/>
    </location>
</feature>
<comment type="similarity">
    <text evidence="6">Belongs to the DEAD box helicase family.</text>
</comment>
<dbReference type="PANTHER" id="PTHR47959">
    <property type="entry name" value="ATP-DEPENDENT RNA HELICASE RHLE-RELATED"/>
    <property type="match status" value="1"/>
</dbReference>
<dbReference type="PROSITE" id="PS51195">
    <property type="entry name" value="Q_MOTIF"/>
    <property type="match status" value="1"/>
</dbReference>
<dbReference type="GO" id="GO:0005524">
    <property type="term" value="F:ATP binding"/>
    <property type="evidence" value="ECO:0007669"/>
    <property type="project" value="UniProtKB-KW"/>
</dbReference>
<dbReference type="GO" id="GO:0003676">
    <property type="term" value="F:nucleic acid binding"/>
    <property type="evidence" value="ECO:0007669"/>
    <property type="project" value="InterPro"/>
</dbReference>
<dbReference type="GO" id="GO:0016787">
    <property type="term" value="F:hydrolase activity"/>
    <property type="evidence" value="ECO:0007669"/>
    <property type="project" value="UniProtKB-KW"/>
</dbReference>
<dbReference type="PROSITE" id="PS51192">
    <property type="entry name" value="HELICASE_ATP_BIND_1"/>
    <property type="match status" value="1"/>
</dbReference>
<dbReference type="InterPro" id="IPR050079">
    <property type="entry name" value="DEAD_box_RNA_helicase"/>
</dbReference>
<dbReference type="PROSITE" id="PS00039">
    <property type="entry name" value="DEAD_ATP_HELICASE"/>
    <property type="match status" value="1"/>
</dbReference>
<dbReference type="Pfam" id="PF00271">
    <property type="entry name" value="Helicase_C"/>
    <property type="match status" value="1"/>
</dbReference>
<protein>
    <recommendedName>
        <fullName evidence="14">RNA helicase</fullName>
    </recommendedName>
</protein>
<proteinExistence type="inferred from homology"/>
<dbReference type="EMBL" id="HBIW01023941">
    <property type="protein sequence ID" value="CAE0705210.1"/>
    <property type="molecule type" value="Transcribed_RNA"/>
</dbReference>
<dbReference type="PROSITE" id="PS51194">
    <property type="entry name" value="HELICASE_CTER"/>
    <property type="match status" value="1"/>
</dbReference>
<dbReference type="Pfam" id="PF00270">
    <property type="entry name" value="DEAD"/>
    <property type="match status" value="1"/>
</dbReference>
<dbReference type="Proteomes" id="UP000789595">
    <property type="component" value="Unassembled WGS sequence"/>
</dbReference>
<feature type="domain" description="DEAD-box RNA helicase Q" evidence="10">
    <location>
        <begin position="39"/>
        <end position="67"/>
    </location>
</feature>
<evidence type="ECO:0000256" key="5">
    <source>
        <dbReference type="PROSITE-ProRule" id="PRU00552"/>
    </source>
</evidence>
<evidence type="ECO:0000259" key="10">
    <source>
        <dbReference type="PROSITE" id="PS51195"/>
    </source>
</evidence>
<dbReference type="InterPro" id="IPR001650">
    <property type="entry name" value="Helicase_C-like"/>
</dbReference>
<keyword evidence="4 6" id="KW-0067">ATP-binding</keyword>
<feature type="compositionally biased region" description="Basic residues" evidence="7">
    <location>
        <begin position="1"/>
        <end position="13"/>
    </location>
</feature>
<evidence type="ECO:0000256" key="7">
    <source>
        <dbReference type="SAM" id="MobiDB-lite"/>
    </source>
</evidence>
<evidence type="ECO:0000256" key="4">
    <source>
        <dbReference type="ARBA" id="ARBA00022840"/>
    </source>
</evidence>
<dbReference type="EMBL" id="CAKKNE010000003">
    <property type="protein sequence ID" value="CAH0371196.1"/>
    <property type="molecule type" value="Genomic_DNA"/>
</dbReference>
<evidence type="ECO:0000256" key="3">
    <source>
        <dbReference type="ARBA" id="ARBA00022806"/>
    </source>
</evidence>
<evidence type="ECO:0000259" key="9">
    <source>
        <dbReference type="PROSITE" id="PS51194"/>
    </source>
</evidence>
<evidence type="ECO:0000256" key="6">
    <source>
        <dbReference type="RuleBase" id="RU000492"/>
    </source>
</evidence>
<gene>
    <name evidence="11" type="ORF">PCAL00307_LOCUS20658</name>
    <name evidence="12" type="ORF">PECAL_3P11260</name>
</gene>
<dbReference type="OrthoDB" id="10261904at2759"/>
<evidence type="ECO:0000259" key="8">
    <source>
        <dbReference type="PROSITE" id="PS51192"/>
    </source>
</evidence>
<reference evidence="12" key="2">
    <citation type="submission" date="2021-11" db="EMBL/GenBank/DDBJ databases">
        <authorList>
            <consortium name="Genoscope - CEA"/>
            <person name="William W."/>
        </authorList>
    </citation>
    <scope>NUCLEOTIDE SEQUENCE</scope>
</reference>
<dbReference type="AlphaFoldDB" id="A0A7S4A6C0"/>
<accession>A0A7S4A6C0</accession>
<name>A0A7S4A6C0_9STRA</name>
<dbReference type="InterPro" id="IPR011545">
    <property type="entry name" value="DEAD/DEAH_box_helicase_dom"/>
</dbReference>
<feature type="domain" description="Helicase C-terminal" evidence="9">
    <location>
        <begin position="248"/>
        <end position="428"/>
    </location>
</feature>
<dbReference type="GO" id="GO:0003724">
    <property type="term" value="F:RNA helicase activity"/>
    <property type="evidence" value="ECO:0007669"/>
    <property type="project" value="InterPro"/>
</dbReference>
<keyword evidence="3 6" id="KW-0347">Helicase</keyword>
<dbReference type="PANTHER" id="PTHR47959:SF24">
    <property type="entry name" value="ATP-DEPENDENT RNA HELICASE"/>
    <property type="match status" value="1"/>
</dbReference>
<dbReference type="CDD" id="cd18787">
    <property type="entry name" value="SF2_C_DEAD"/>
    <property type="match status" value="1"/>
</dbReference>
<evidence type="ECO:0000256" key="2">
    <source>
        <dbReference type="ARBA" id="ARBA00022801"/>
    </source>
</evidence>
<reference evidence="11" key="1">
    <citation type="submission" date="2021-01" db="EMBL/GenBank/DDBJ databases">
        <authorList>
            <person name="Corre E."/>
            <person name="Pelletier E."/>
            <person name="Niang G."/>
            <person name="Scheremetjew M."/>
            <person name="Finn R."/>
            <person name="Kale V."/>
            <person name="Holt S."/>
            <person name="Cochrane G."/>
            <person name="Meng A."/>
            <person name="Brown T."/>
            <person name="Cohen L."/>
        </authorList>
    </citation>
    <scope>NUCLEOTIDE SEQUENCE</scope>
    <source>
        <strain evidence="11">CCMP1756</strain>
    </source>
</reference>
<feature type="compositionally biased region" description="Low complexity" evidence="7">
    <location>
        <begin position="14"/>
        <end position="28"/>
    </location>
</feature>
<dbReference type="GO" id="GO:0005829">
    <property type="term" value="C:cytosol"/>
    <property type="evidence" value="ECO:0007669"/>
    <property type="project" value="TreeGrafter"/>
</dbReference>